<accession>A0ABY4K1I0</accession>
<keyword evidence="3" id="KW-1185">Reference proteome</keyword>
<sequence>MDCMNCFGYNTQTVTGGADTLHGAMQTPCTVRCIPSAWYDAVILWRLSITSFVVLEYALKIIFAL</sequence>
<evidence type="ECO:0000313" key="2">
    <source>
        <dbReference type="EMBL" id="UPQ74201.1"/>
    </source>
</evidence>
<feature type="transmembrane region" description="Helical" evidence="1">
    <location>
        <begin position="43"/>
        <end position="63"/>
    </location>
</feature>
<keyword evidence="1" id="KW-0812">Transmembrane</keyword>
<proteinExistence type="predicted"/>
<name>A0ABY4K1I0_9FLAO</name>
<protein>
    <submittedName>
        <fullName evidence="2">Uncharacterized protein</fullName>
    </submittedName>
</protein>
<keyword evidence="1" id="KW-1133">Transmembrane helix</keyword>
<organism evidence="2 3">
    <name type="scientific">Chryseobacterium nepalense</name>
    <dbReference type="NCBI Taxonomy" id="1854498"/>
    <lineage>
        <taxon>Bacteria</taxon>
        <taxon>Pseudomonadati</taxon>
        <taxon>Bacteroidota</taxon>
        <taxon>Flavobacteriia</taxon>
        <taxon>Flavobacteriales</taxon>
        <taxon>Weeksellaceae</taxon>
        <taxon>Chryseobacterium group</taxon>
        <taxon>Chryseobacterium</taxon>
    </lineage>
</organism>
<gene>
    <name evidence="2" type="ORF">M0D58_09055</name>
</gene>
<dbReference type="Proteomes" id="UP000830552">
    <property type="component" value="Chromosome"/>
</dbReference>
<dbReference type="RefSeq" id="WP_248388549.1">
    <property type="nucleotide sequence ID" value="NZ_CP096203.1"/>
</dbReference>
<evidence type="ECO:0000313" key="3">
    <source>
        <dbReference type="Proteomes" id="UP000830552"/>
    </source>
</evidence>
<dbReference type="EMBL" id="CP096203">
    <property type="protein sequence ID" value="UPQ74201.1"/>
    <property type="molecule type" value="Genomic_DNA"/>
</dbReference>
<keyword evidence="1" id="KW-0472">Membrane</keyword>
<evidence type="ECO:0000256" key="1">
    <source>
        <dbReference type="SAM" id="Phobius"/>
    </source>
</evidence>
<reference evidence="2" key="1">
    <citation type="submission" date="2022-04" db="EMBL/GenBank/DDBJ databases">
        <title>Evolutionary, genomic, and biogeographic characterization of Chryseobacterium nepalense represented by a plastic-degrading bacterium AC3.</title>
        <authorList>
            <person name="Yin Z."/>
            <person name="Liu X."/>
            <person name="Wang D."/>
            <person name="Xie Z."/>
        </authorList>
    </citation>
    <scope>NUCLEOTIDE SEQUENCE</scope>
    <source>
        <strain evidence="2">AC3</strain>
    </source>
</reference>